<comment type="similarity">
    <text evidence="2">Belongs to the cytochrome P450 family.</text>
</comment>
<dbReference type="EMBL" id="CM001235">
    <property type="protein sequence ID" value="EHA48093.1"/>
    <property type="molecule type" value="Genomic_DNA"/>
</dbReference>
<keyword evidence="7" id="KW-0503">Monooxygenase</keyword>
<dbReference type="Pfam" id="PF00067">
    <property type="entry name" value="p450"/>
    <property type="match status" value="1"/>
</dbReference>
<reference key="2">
    <citation type="submission" date="2011-05" db="EMBL/GenBank/DDBJ databases">
        <title>The Genome Sequence of Magnaporthe oryzae 70-15.</title>
        <authorList>
            <consortium name="The Broad Institute Genome Sequencing Platform"/>
            <person name="Ma L.-J."/>
            <person name="Dead R."/>
            <person name="Young S.K."/>
            <person name="Zeng Q."/>
            <person name="Gargeya S."/>
            <person name="Fitzgerald M."/>
            <person name="Haas B."/>
            <person name="Abouelleil A."/>
            <person name="Alvarado L."/>
            <person name="Arachchi H.M."/>
            <person name="Berlin A."/>
            <person name="Brown A."/>
            <person name="Chapman S.B."/>
            <person name="Chen Z."/>
            <person name="Dunbar C."/>
            <person name="Freedman E."/>
            <person name="Gearin G."/>
            <person name="Gellesch M."/>
            <person name="Goldberg J."/>
            <person name="Griggs A."/>
            <person name="Gujja S."/>
            <person name="Heiman D."/>
            <person name="Howarth C."/>
            <person name="Larson L."/>
            <person name="Lui A."/>
            <person name="MacDonald P.J.P."/>
            <person name="Mehta T."/>
            <person name="Montmayeur A."/>
            <person name="Murphy C."/>
            <person name="Neiman D."/>
            <person name="Pearson M."/>
            <person name="Priest M."/>
            <person name="Roberts A."/>
            <person name="Saif S."/>
            <person name="Shea T."/>
            <person name="Shenoy N."/>
            <person name="Sisk P."/>
            <person name="Stolte C."/>
            <person name="Sykes S."/>
            <person name="Yandava C."/>
            <person name="Wortman J."/>
            <person name="Nusbaum C."/>
            <person name="Birren B."/>
        </authorList>
    </citation>
    <scope>NUCLEOTIDE SEQUENCE</scope>
    <source>
        <strain>70-15</strain>
    </source>
</reference>
<evidence type="ECO:0000256" key="2">
    <source>
        <dbReference type="ARBA" id="ARBA00010617"/>
    </source>
</evidence>
<dbReference type="VEuPathDB" id="FungiDB:MGG_11075"/>
<gene>
    <name evidence="10" type="ORF">MGG_11075</name>
</gene>
<keyword evidence="9" id="KW-0812">Transmembrane</keyword>
<evidence type="ECO:0000256" key="4">
    <source>
        <dbReference type="ARBA" id="ARBA00022723"/>
    </source>
</evidence>
<dbReference type="GO" id="GO:0020037">
    <property type="term" value="F:heme binding"/>
    <property type="evidence" value="ECO:0007669"/>
    <property type="project" value="InterPro"/>
</dbReference>
<evidence type="ECO:0000256" key="9">
    <source>
        <dbReference type="SAM" id="Phobius"/>
    </source>
</evidence>
<reference evidence="10 11" key="1">
    <citation type="journal article" date="2005" name="Nature">
        <title>The genome sequence of the rice blast fungus Magnaporthe grisea.</title>
        <authorList>
            <person name="Dean R.A."/>
            <person name="Talbot N.J."/>
            <person name="Ebbole D.J."/>
            <person name="Farman M.L."/>
            <person name="Mitchell T.K."/>
            <person name="Orbach M.J."/>
            <person name="Thon M."/>
            <person name="Kulkarni R."/>
            <person name="Xu J.R."/>
            <person name="Pan H."/>
            <person name="Read N.D."/>
            <person name="Lee Y.H."/>
            <person name="Carbone I."/>
            <person name="Brown D."/>
            <person name="Oh Y.Y."/>
            <person name="Donofrio N."/>
            <person name="Jeong J.S."/>
            <person name="Soanes D.M."/>
            <person name="Djonovic S."/>
            <person name="Kolomiets E."/>
            <person name="Rehmeyer C."/>
            <person name="Li W."/>
            <person name="Harding M."/>
            <person name="Kim S."/>
            <person name="Lebrun M.H."/>
            <person name="Bohnert H."/>
            <person name="Coughlan S."/>
            <person name="Butler J."/>
            <person name="Calvo S."/>
            <person name="Ma L.J."/>
            <person name="Nicol R."/>
            <person name="Purcell S."/>
            <person name="Nusbaum C."/>
            <person name="Galagan J.E."/>
            <person name="Birren B.W."/>
        </authorList>
    </citation>
    <scope>NUCLEOTIDE SEQUENCE [LARGE SCALE GENOMIC DNA]</scope>
    <source>
        <strain evidence="11">70-15 / ATCC MYA-4617 / FGSC 8958</strain>
    </source>
</reference>
<dbReference type="InterPro" id="IPR001128">
    <property type="entry name" value="Cyt_P450"/>
</dbReference>
<dbReference type="Proteomes" id="UP000009058">
    <property type="component" value="Chromosome 5"/>
</dbReference>
<dbReference type="GO" id="GO:0004497">
    <property type="term" value="F:monooxygenase activity"/>
    <property type="evidence" value="ECO:0007669"/>
    <property type="project" value="UniProtKB-KW"/>
</dbReference>
<dbReference type="SMR" id="G4NBD4"/>
<keyword evidence="6 8" id="KW-0408">Iron</keyword>
<dbReference type="OrthoDB" id="1844152at2759"/>
<dbReference type="PANTHER" id="PTHR46206:SF2">
    <property type="entry name" value="CYTOCHROME P450 MONOOXYGENASE AUSG-RELATED"/>
    <property type="match status" value="1"/>
</dbReference>
<dbReference type="GeneID" id="2684807"/>
<evidence type="ECO:0000256" key="8">
    <source>
        <dbReference type="PIRSR" id="PIRSR602401-1"/>
    </source>
</evidence>
<dbReference type="GO" id="GO:0016705">
    <property type="term" value="F:oxidoreductase activity, acting on paired donors, with incorporation or reduction of molecular oxygen"/>
    <property type="evidence" value="ECO:0007669"/>
    <property type="project" value="InterPro"/>
</dbReference>
<keyword evidence="9" id="KW-1133">Transmembrane helix</keyword>
<sequence length="538" mass="60098">MASSSKLDLAWLQKQPVGQGFLEMSQSTIAVTLAALVLVPVIASYIFAGRKGAAEIPLMNPPGPFELALSKAVQFPQQGLDLYNKARKLFPDQPVKFITNAGTLTILPSDRAQEVKGIRSLDFRKSFSYSAPLTAPGGAALSTFDHPNEIVQTVVSKYLTKRLNTVTGPLASEATFTINKNFGNSPEWTEVKMYDVGLDVVARLSSRVFLGSEICRNEEWLETTKRITMVFTSVLQTARVYPTWLRPLVYRFGKHGRDMMAVTKQVNDIVNPIVEKRKLEMAECEARGEPAPVYNDAIEWILSEHDPNDRIFKVADFQIALSVAAVHTTSDLLSHTMLTLAANPQHIEPLRKEMIEVLGTGGWKKTSLTSLRLLDSAVKEAQRIKPVQRVSMQRLVTEDTTIEGGYRLRKGELVGVDTYPLRDPAKWPEPETFDPYRFYQARKQPGGEHKAQLVSVSPDHLTFGYGKYACPGRFFAANEVKLALCHLLLKYDWKLPEGGSDQPIMFGLDPIVNPGATIMFRRRKEELDLDSLLVDSEE</sequence>
<accession>G4NBD4</accession>
<dbReference type="OMA" id="IEWFERT"/>
<evidence type="ECO:0000256" key="3">
    <source>
        <dbReference type="ARBA" id="ARBA00022617"/>
    </source>
</evidence>
<evidence type="ECO:0000256" key="6">
    <source>
        <dbReference type="ARBA" id="ARBA00023004"/>
    </source>
</evidence>
<evidence type="ECO:0000256" key="5">
    <source>
        <dbReference type="ARBA" id="ARBA00023002"/>
    </source>
</evidence>
<dbReference type="KEGG" id="mgr:MGG_11075"/>
<keyword evidence="4 8" id="KW-0479">Metal-binding</keyword>
<dbReference type="InParanoid" id="G4NBD4"/>
<dbReference type="GO" id="GO:0005506">
    <property type="term" value="F:iron ion binding"/>
    <property type="evidence" value="ECO:0007669"/>
    <property type="project" value="InterPro"/>
</dbReference>
<dbReference type="PANTHER" id="PTHR46206">
    <property type="entry name" value="CYTOCHROME P450"/>
    <property type="match status" value="1"/>
</dbReference>
<name>G4NBD4_PYRO7</name>
<feature type="binding site" description="axial binding residue" evidence="8">
    <location>
        <position position="470"/>
    </location>
    <ligand>
        <name>heme</name>
        <dbReference type="ChEBI" id="CHEBI:30413"/>
    </ligand>
    <ligandPart>
        <name>Fe</name>
        <dbReference type="ChEBI" id="CHEBI:18248"/>
    </ligandPart>
</feature>
<protein>
    <recommendedName>
        <fullName evidence="12">Ent-kaurene oxidase</fullName>
    </recommendedName>
</protein>
<organism evidence="10 11">
    <name type="scientific">Pyricularia oryzae (strain 70-15 / ATCC MYA-4617 / FGSC 8958)</name>
    <name type="common">Rice blast fungus</name>
    <name type="synonym">Magnaporthe oryzae</name>
    <dbReference type="NCBI Taxonomy" id="242507"/>
    <lineage>
        <taxon>Eukaryota</taxon>
        <taxon>Fungi</taxon>
        <taxon>Dikarya</taxon>
        <taxon>Ascomycota</taxon>
        <taxon>Pezizomycotina</taxon>
        <taxon>Sordariomycetes</taxon>
        <taxon>Sordariomycetidae</taxon>
        <taxon>Magnaporthales</taxon>
        <taxon>Pyriculariaceae</taxon>
        <taxon>Pyricularia</taxon>
    </lineage>
</organism>
<dbReference type="PRINTS" id="PR00463">
    <property type="entry name" value="EP450I"/>
</dbReference>
<dbReference type="RefSeq" id="XP_003717677.1">
    <property type="nucleotide sequence ID" value="XM_003717629.1"/>
</dbReference>
<comment type="cofactor">
    <cofactor evidence="1 8">
        <name>heme</name>
        <dbReference type="ChEBI" id="CHEBI:30413"/>
    </cofactor>
</comment>
<evidence type="ECO:0000256" key="7">
    <source>
        <dbReference type="ARBA" id="ARBA00023033"/>
    </source>
</evidence>
<dbReference type="PRINTS" id="PR00385">
    <property type="entry name" value="P450"/>
</dbReference>
<evidence type="ECO:0000313" key="11">
    <source>
        <dbReference type="Proteomes" id="UP000009058"/>
    </source>
</evidence>
<dbReference type="HOGENOM" id="CLU_022195_0_3_1"/>
<keyword evidence="3 8" id="KW-0349">Heme</keyword>
<evidence type="ECO:0008006" key="12">
    <source>
        <dbReference type="Google" id="ProtNLM"/>
    </source>
</evidence>
<feature type="transmembrane region" description="Helical" evidence="9">
    <location>
        <begin position="29"/>
        <end position="48"/>
    </location>
</feature>
<dbReference type="CDD" id="cd11041">
    <property type="entry name" value="CYP503A1-like"/>
    <property type="match status" value="1"/>
</dbReference>
<dbReference type="eggNOG" id="KOG0156">
    <property type="taxonomic scope" value="Eukaryota"/>
</dbReference>
<proteinExistence type="inferred from homology"/>
<keyword evidence="11" id="KW-1185">Reference proteome</keyword>
<evidence type="ECO:0000313" key="10">
    <source>
        <dbReference type="EMBL" id="EHA48093.1"/>
    </source>
</evidence>
<keyword evidence="9" id="KW-0472">Membrane</keyword>
<dbReference type="AlphaFoldDB" id="G4NBD4"/>
<dbReference type="SUPFAM" id="SSF48264">
    <property type="entry name" value="Cytochrome P450"/>
    <property type="match status" value="1"/>
</dbReference>
<evidence type="ECO:0000256" key="1">
    <source>
        <dbReference type="ARBA" id="ARBA00001971"/>
    </source>
</evidence>
<dbReference type="Gene3D" id="1.10.630.10">
    <property type="entry name" value="Cytochrome P450"/>
    <property type="match status" value="1"/>
</dbReference>
<dbReference type="InterPro" id="IPR002401">
    <property type="entry name" value="Cyt_P450_E_grp-I"/>
</dbReference>
<keyword evidence="5" id="KW-0560">Oxidoreductase</keyword>
<dbReference type="InterPro" id="IPR036396">
    <property type="entry name" value="Cyt_P450_sf"/>
</dbReference>